<dbReference type="PANTHER" id="PTHR47027">
    <property type="entry name" value="REVERSE TRANSCRIPTASE DOMAIN-CONTAINING PROTEIN"/>
    <property type="match status" value="1"/>
</dbReference>
<dbReference type="PANTHER" id="PTHR47027:SF20">
    <property type="entry name" value="REVERSE TRANSCRIPTASE-LIKE PROTEIN WITH RNA-DIRECTED DNA POLYMERASE DOMAIN"/>
    <property type="match status" value="1"/>
</dbReference>
<gene>
    <name evidence="2" type="ORF">HPBE_LOCUS16327</name>
</gene>
<evidence type="ECO:0000313" key="3">
    <source>
        <dbReference type="Proteomes" id="UP000050761"/>
    </source>
</evidence>
<feature type="domain" description="Reverse transcriptase" evidence="1">
    <location>
        <begin position="1"/>
        <end position="80"/>
    </location>
</feature>
<reference evidence="2 3" key="1">
    <citation type="submission" date="2018-11" db="EMBL/GenBank/DDBJ databases">
        <authorList>
            <consortium name="Pathogen Informatics"/>
        </authorList>
    </citation>
    <scope>NUCLEOTIDE SEQUENCE [LARGE SCALE GENOMIC DNA]</scope>
</reference>
<dbReference type="InterPro" id="IPR000477">
    <property type="entry name" value="RT_dom"/>
</dbReference>
<dbReference type="OrthoDB" id="5824068at2759"/>
<dbReference type="AlphaFoldDB" id="A0A183G4A2"/>
<sequence length="153" mass="17153">MRELELKDMGVKVNGQQLQHLRFADDIVLITPSISQTKRMLADFDRVFGNVGPQLNLTKTMFMRNGQVSDAPFSLNGTNISECSSYVYLGREVKMANDLAPELSKRKRAAWGAFKCVEEDGKKAANVRHRAHLFYSTVLPALTYASGAIRKQD</sequence>
<dbReference type="WBParaSite" id="HPBE_0001632801-mRNA-1">
    <property type="protein sequence ID" value="HPBE_0001632801-mRNA-1"/>
    <property type="gene ID" value="HPBE_0001632801"/>
</dbReference>
<accession>A0A183G4A2</accession>
<organism evidence="3 4">
    <name type="scientific">Heligmosomoides polygyrus</name>
    <name type="common">Parasitic roundworm</name>
    <dbReference type="NCBI Taxonomy" id="6339"/>
    <lineage>
        <taxon>Eukaryota</taxon>
        <taxon>Metazoa</taxon>
        <taxon>Ecdysozoa</taxon>
        <taxon>Nematoda</taxon>
        <taxon>Chromadorea</taxon>
        <taxon>Rhabditida</taxon>
        <taxon>Rhabditina</taxon>
        <taxon>Rhabditomorpha</taxon>
        <taxon>Strongyloidea</taxon>
        <taxon>Heligmosomidae</taxon>
        <taxon>Heligmosomoides</taxon>
    </lineage>
</organism>
<proteinExistence type="predicted"/>
<name>A0A183G4A2_HELPZ</name>
<accession>A0A3P8DZS0</accession>
<protein>
    <submittedName>
        <fullName evidence="4">Reverse transcriptase domain-containing protein</fullName>
    </submittedName>
</protein>
<evidence type="ECO:0000313" key="4">
    <source>
        <dbReference type="WBParaSite" id="HPBE_0001632801-mRNA-1"/>
    </source>
</evidence>
<dbReference type="EMBL" id="UZAH01029355">
    <property type="protein sequence ID" value="VDP05579.1"/>
    <property type="molecule type" value="Genomic_DNA"/>
</dbReference>
<reference evidence="4" key="2">
    <citation type="submission" date="2019-09" db="UniProtKB">
        <authorList>
            <consortium name="WormBaseParasite"/>
        </authorList>
    </citation>
    <scope>IDENTIFICATION</scope>
</reference>
<keyword evidence="3" id="KW-1185">Reference proteome</keyword>
<dbReference type="Proteomes" id="UP000050761">
    <property type="component" value="Unassembled WGS sequence"/>
</dbReference>
<evidence type="ECO:0000259" key="1">
    <source>
        <dbReference type="PROSITE" id="PS50878"/>
    </source>
</evidence>
<dbReference type="PROSITE" id="PS50878">
    <property type="entry name" value="RT_POL"/>
    <property type="match status" value="1"/>
</dbReference>
<evidence type="ECO:0000313" key="2">
    <source>
        <dbReference type="EMBL" id="VDP05579.1"/>
    </source>
</evidence>